<evidence type="ECO:0000256" key="1">
    <source>
        <dbReference type="SAM" id="MobiDB-lite"/>
    </source>
</evidence>
<feature type="compositionally biased region" description="Low complexity" evidence="1">
    <location>
        <begin position="9"/>
        <end position="27"/>
    </location>
</feature>
<sequence length="475" mass="51873">MAKSAMKSAMKTVAKPAPKAAMKTAAKPNKRPLSRRTASKGGAHFKKHVKMSACASSGKMLGPGAKAKLGKARAKELPGPRYSGKNAGKGETAPLACKAKGERIDIRGLCGIDVVHRVRIGVGLGYLPRIEGRKCPHECGTKLSLHVFAGRGSPGISVNVGDVQVDVPTLCRYRCGDWTRSGNQRGIAKGYSLFIWRAGHCTVVQGISKDSTAMYLDEVRRRMAQLSLEEQARIKFKGGMLVELDECGIRAERVSCKKPCDKCKPECLGYRLLWNRWLIMVERGNRANMVLIQLPWETSMAGGGDAPLSGAQRDEALRKHLGRGAICLADGADCYEAFAAGDLICSPCCDRKDCLERARAAGSAKQCLRSRPRHGRERFRAHYRRLALSHGVVSHKKEEWAGAKAVRVQDKDGNVRMAKIKHGTEAADGTWDEVKTALPSAIKSADHDRIAEYVHAWAWRARRHGADLFAALCSK</sequence>
<feature type="compositionally biased region" description="Basic residues" evidence="1">
    <location>
        <begin position="28"/>
        <end position="48"/>
    </location>
</feature>
<organism evidence="2 3">
    <name type="scientific">Prorocentrum cordatum</name>
    <dbReference type="NCBI Taxonomy" id="2364126"/>
    <lineage>
        <taxon>Eukaryota</taxon>
        <taxon>Sar</taxon>
        <taxon>Alveolata</taxon>
        <taxon>Dinophyceae</taxon>
        <taxon>Prorocentrales</taxon>
        <taxon>Prorocentraceae</taxon>
        <taxon>Prorocentrum</taxon>
    </lineage>
</organism>
<accession>A0ABN9ST04</accession>
<comment type="caution">
    <text evidence="2">The sequence shown here is derived from an EMBL/GenBank/DDBJ whole genome shotgun (WGS) entry which is preliminary data.</text>
</comment>
<protein>
    <recommendedName>
        <fullName evidence="4">ISXO2-like transposase domain-containing protein</fullName>
    </recommendedName>
</protein>
<evidence type="ECO:0000313" key="3">
    <source>
        <dbReference type="Proteomes" id="UP001189429"/>
    </source>
</evidence>
<keyword evidence="3" id="KW-1185">Reference proteome</keyword>
<reference evidence="2" key="1">
    <citation type="submission" date="2023-10" db="EMBL/GenBank/DDBJ databases">
        <authorList>
            <person name="Chen Y."/>
            <person name="Shah S."/>
            <person name="Dougan E. K."/>
            <person name="Thang M."/>
            <person name="Chan C."/>
        </authorList>
    </citation>
    <scope>NUCLEOTIDE SEQUENCE [LARGE SCALE GENOMIC DNA]</scope>
</reference>
<gene>
    <name evidence="2" type="ORF">PCOR1329_LOCUS32321</name>
</gene>
<evidence type="ECO:0008006" key="4">
    <source>
        <dbReference type="Google" id="ProtNLM"/>
    </source>
</evidence>
<proteinExistence type="predicted"/>
<name>A0ABN9ST04_9DINO</name>
<feature type="region of interest" description="Disordered" evidence="1">
    <location>
        <begin position="1"/>
        <end position="48"/>
    </location>
</feature>
<dbReference type="Proteomes" id="UP001189429">
    <property type="component" value="Unassembled WGS sequence"/>
</dbReference>
<dbReference type="EMBL" id="CAUYUJ010013047">
    <property type="protein sequence ID" value="CAK0835326.1"/>
    <property type="molecule type" value="Genomic_DNA"/>
</dbReference>
<evidence type="ECO:0000313" key="2">
    <source>
        <dbReference type="EMBL" id="CAK0835326.1"/>
    </source>
</evidence>